<feature type="transmembrane region" description="Helical" evidence="7">
    <location>
        <begin position="214"/>
        <end position="234"/>
    </location>
</feature>
<comment type="subcellular location">
    <subcellularLocation>
        <location evidence="1">Cell membrane</location>
        <topology evidence="1">Multi-pass membrane protein</topology>
    </subcellularLocation>
</comment>
<dbReference type="Proteomes" id="UP000317422">
    <property type="component" value="Unassembled WGS sequence"/>
</dbReference>
<evidence type="ECO:0000256" key="3">
    <source>
        <dbReference type="ARBA" id="ARBA00022475"/>
    </source>
</evidence>
<dbReference type="GO" id="GO:0070069">
    <property type="term" value="C:cytochrome complex"/>
    <property type="evidence" value="ECO:0007669"/>
    <property type="project" value="TreeGrafter"/>
</dbReference>
<dbReference type="Pfam" id="PF02322">
    <property type="entry name" value="Cyt_bd_oxida_II"/>
    <property type="match status" value="1"/>
</dbReference>
<evidence type="ECO:0000256" key="5">
    <source>
        <dbReference type="ARBA" id="ARBA00022989"/>
    </source>
</evidence>
<feature type="transmembrane region" description="Helical" evidence="7">
    <location>
        <begin position="143"/>
        <end position="167"/>
    </location>
</feature>
<dbReference type="GO" id="GO:0009055">
    <property type="term" value="F:electron transfer activity"/>
    <property type="evidence" value="ECO:0007669"/>
    <property type="project" value="TreeGrafter"/>
</dbReference>
<keyword evidence="3" id="KW-1003">Cell membrane</keyword>
<dbReference type="PANTHER" id="PTHR43141">
    <property type="entry name" value="CYTOCHROME BD2 SUBUNIT II"/>
    <property type="match status" value="1"/>
</dbReference>
<reference evidence="8 9" key="1">
    <citation type="submission" date="2019-06" db="EMBL/GenBank/DDBJ databases">
        <title>Sequencing the genomes of 1000 actinobacteria strains.</title>
        <authorList>
            <person name="Klenk H.-P."/>
        </authorList>
    </citation>
    <scope>NUCLEOTIDE SEQUENCE [LARGE SCALE GENOMIC DNA]</scope>
    <source>
        <strain evidence="8 9">DSM 45015</strain>
    </source>
</reference>
<evidence type="ECO:0000256" key="4">
    <source>
        <dbReference type="ARBA" id="ARBA00022692"/>
    </source>
</evidence>
<dbReference type="GO" id="GO:0016682">
    <property type="term" value="F:oxidoreductase activity, acting on diphenols and related substances as donors, oxygen as acceptor"/>
    <property type="evidence" value="ECO:0007669"/>
    <property type="project" value="TreeGrafter"/>
</dbReference>
<dbReference type="OrthoDB" id="9776710at2"/>
<dbReference type="GO" id="GO:0005886">
    <property type="term" value="C:plasma membrane"/>
    <property type="evidence" value="ECO:0007669"/>
    <property type="project" value="UniProtKB-SubCell"/>
</dbReference>
<dbReference type="EMBL" id="VFQC01000001">
    <property type="protein sequence ID" value="TQN32456.1"/>
    <property type="molecule type" value="Genomic_DNA"/>
</dbReference>
<keyword evidence="9" id="KW-1185">Reference proteome</keyword>
<feature type="transmembrane region" description="Helical" evidence="7">
    <location>
        <begin position="188"/>
        <end position="208"/>
    </location>
</feature>
<feature type="transmembrane region" description="Helical" evidence="7">
    <location>
        <begin position="271"/>
        <end position="293"/>
    </location>
</feature>
<comment type="similarity">
    <text evidence="2">Belongs to the cytochrome ubiquinol oxidase subunit 2 family.</text>
</comment>
<evidence type="ECO:0000313" key="9">
    <source>
        <dbReference type="Proteomes" id="UP000317422"/>
    </source>
</evidence>
<feature type="transmembrane region" description="Helical" evidence="7">
    <location>
        <begin position="43"/>
        <end position="70"/>
    </location>
</feature>
<organism evidence="8 9">
    <name type="scientific">Haloactinospora alba</name>
    <dbReference type="NCBI Taxonomy" id="405555"/>
    <lineage>
        <taxon>Bacteria</taxon>
        <taxon>Bacillati</taxon>
        <taxon>Actinomycetota</taxon>
        <taxon>Actinomycetes</taxon>
        <taxon>Streptosporangiales</taxon>
        <taxon>Nocardiopsidaceae</taxon>
        <taxon>Haloactinospora</taxon>
    </lineage>
</organism>
<dbReference type="GO" id="GO:0019646">
    <property type="term" value="P:aerobic electron transport chain"/>
    <property type="evidence" value="ECO:0007669"/>
    <property type="project" value="TreeGrafter"/>
</dbReference>
<keyword evidence="4 7" id="KW-0812">Transmembrane</keyword>
<keyword evidence="6 7" id="KW-0472">Membrane</keyword>
<feature type="transmembrane region" description="Helical" evidence="7">
    <location>
        <begin position="246"/>
        <end position="265"/>
    </location>
</feature>
<feature type="transmembrane region" description="Helical" evidence="7">
    <location>
        <begin position="110"/>
        <end position="131"/>
    </location>
</feature>
<dbReference type="PANTHER" id="PTHR43141:SF4">
    <property type="entry name" value="CYTOCHROME BD2 SUBUNIT II"/>
    <property type="match status" value="1"/>
</dbReference>
<feature type="transmembrane region" description="Helical" evidence="7">
    <location>
        <begin position="76"/>
        <end position="98"/>
    </location>
</feature>
<evidence type="ECO:0000256" key="1">
    <source>
        <dbReference type="ARBA" id="ARBA00004651"/>
    </source>
</evidence>
<dbReference type="RefSeq" id="WP_141923945.1">
    <property type="nucleotide sequence ID" value="NZ_VFQC01000001.1"/>
</dbReference>
<name>A0A543NKX4_9ACTN</name>
<gene>
    <name evidence="8" type="ORF">FHX37_2416</name>
</gene>
<proteinExistence type="inferred from homology"/>
<evidence type="ECO:0000256" key="7">
    <source>
        <dbReference type="SAM" id="Phobius"/>
    </source>
</evidence>
<dbReference type="InterPro" id="IPR003317">
    <property type="entry name" value="Cyt-d_oxidase_su2"/>
</dbReference>
<evidence type="ECO:0000313" key="8">
    <source>
        <dbReference type="EMBL" id="TQN32456.1"/>
    </source>
</evidence>
<comment type="caution">
    <text evidence="8">The sequence shown here is derived from an EMBL/GenBank/DDBJ whole genome shotgun (WGS) entry which is preliminary data.</text>
</comment>
<evidence type="ECO:0000256" key="6">
    <source>
        <dbReference type="ARBA" id="ARBA00023136"/>
    </source>
</evidence>
<feature type="transmembrane region" description="Helical" evidence="7">
    <location>
        <begin position="6"/>
        <end position="31"/>
    </location>
</feature>
<protein>
    <submittedName>
        <fullName evidence="8">Cytochrome bd-type quinol oxidase subunit 2</fullName>
    </submittedName>
</protein>
<sequence length="307" mass="31317">MEHPAALALTSLTVGYFVLAGCDVGLGMLMPHLARTAGDRRRLVAAIAPYFLGTEVWLVATVGMMVGLFPEVESRLPAAVVLLVLLPGWLSRDAGLWLRSRSRTAAWRHACDTAVVVGSWALAVGLGLVLADLLTGGRPGPATVFYTLTTVLLLALRGAAFGAERLVPPEHAAGRAESADAAARLTRTLARGGVVATALATGAAFLPGAGPERLLPAAAGAAVLVAVLAVASGLSGPRWSGTTSALAVAIPPLVTALSAGLPTPAAPPQTLALVGTTLLPLVPVMAVGQIWLYRLSRRPASTPGFFA</sequence>
<dbReference type="AlphaFoldDB" id="A0A543NKX4"/>
<evidence type="ECO:0000256" key="2">
    <source>
        <dbReference type="ARBA" id="ARBA00007543"/>
    </source>
</evidence>
<keyword evidence="5 7" id="KW-1133">Transmembrane helix</keyword>
<accession>A0A543NKX4</accession>